<feature type="compositionally biased region" description="Low complexity" evidence="1">
    <location>
        <begin position="578"/>
        <end position="591"/>
    </location>
</feature>
<dbReference type="AlphaFoldDB" id="A0A448ZAH9"/>
<name>A0A448ZAH9_9STRA</name>
<feature type="compositionally biased region" description="Pro residues" evidence="1">
    <location>
        <begin position="376"/>
        <end position="386"/>
    </location>
</feature>
<feature type="compositionally biased region" description="Polar residues" evidence="1">
    <location>
        <begin position="387"/>
        <end position="404"/>
    </location>
</feature>
<feature type="compositionally biased region" description="Polar residues" evidence="1">
    <location>
        <begin position="521"/>
        <end position="530"/>
    </location>
</feature>
<feature type="compositionally biased region" description="Low complexity" evidence="1">
    <location>
        <begin position="165"/>
        <end position="176"/>
    </location>
</feature>
<feature type="compositionally biased region" description="Low complexity" evidence="1">
    <location>
        <begin position="360"/>
        <end position="375"/>
    </location>
</feature>
<feature type="compositionally biased region" description="Low complexity" evidence="1">
    <location>
        <begin position="419"/>
        <end position="444"/>
    </location>
</feature>
<feature type="compositionally biased region" description="Pro residues" evidence="1">
    <location>
        <begin position="341"/>
        <end position="359"/>
    </location>
</feature>
<feature type="region of interest" description="Disordered" evidence="1">
    <location>
        <begin position="264"/>
        <end position="465"/>
    </location>
</feature>
<reference evidence="2 3" key="1">
    <citation type="submission" date="2019-01" db="EMBL/GenBank/DDBJ databases">
        <authorList>
            <person name="Ferrante I. M."/>
        </authorList>
    </citation>
    <scope>NUCLEOTIDE SEQUENCE [LARGE SCALE GENOMIC DNA]</scope>
    <source>
        <strain evidence="2 3">B856</strain>
    </source>
</reference>
<feature type="region of interest" description="Disordered" evidence="1">
    <location>
        <begin position="511"/>
        <end position="670"/>
    </location>
</feature>
<evidence type="ECO:0000313" key="2">
    <source>
        <dbReference type="EMBL" id="VEU39016.1"/>
    </source>
</evidence>
<sequence length="670" mass="70323">MFHNGGGGGAGRSPVYQIDFTAVASGKRIASSKRRVRWRFGFANADALAAGQTGTDCRGEEHDVTIVWSITSGKRLVLMDGKETHFSSSRNNLFEFSWTMKGNHVLKIAAHAQPPMSAAPGFRQYDFFVDGQSFFTFPKVFRLGLAPNDPRGAGGSSSGRRRDASNYGNRSNNGYDNYGGRGGGDMVPYANGAGGGDVRSMNSNNIASIEAPHNPEEEDAYLRQAIENSLKEGPSPNRRPAPAPAPAADNLLLDFMTPAAPAPVAALPPSTSQYPGDMYGAPTPQQQPAYAALPPSNTAPAGPPTQQQQQMVPTGASSDPWGMASMANSLPSTQGAVAQPAPNPYGAPAPRPPQQPAQQPPAAAVPGQQQYGFAAAPPPFGSPPPTSISATPKETPVTQASSLGFASPLAQPFGPPKEQPQLQPQQLQLGVEQEEQPIPQEPVVEPAPAPAPPSDPALLSMNVLSGQPGPLVTEAMTNGTAGQAAGSMADQAYAKLVNLDAFDLVQDKSADSRQNPFDMAGTTSTANANLSLADMKKTKKPSEPKKSVMNSPAPAPGALVLSGNQQGNFGGYGGMGTMGQQPPATGMMGQQQPPPLQQPGYGGMQQPQMQGYGQPLPLQQQQYGMQAPAPPMQQQYGMQPQQAQYGQQQPTQQQQAYGQPPPLQQQPYGF</sequence>
<feature type="region of interest" description="Disordered" evidence="1">
    <location>
        <begin position="146"/>
        <end position="181"/>
    </location>
</feature>
<feature type="compositionally biased region" description="Gly residues" evidence="1">
    <location>
        <begin position="568"/>
        <end position="577"/>
    </location>
</feature>
<dbReference type="OrthoDB" id="72550at2759"/>
<keyword evidence="3" id="KW-1185">Reference proteome</keyword>
<evidence type="ECO:0000256" key="1">
    <source>
        <dbReference type="SAM" id="MobiDB-lite"/>
    </source>
</evidence>
<dbReference type="EMBL" id="CAACVS010000200">
    <property type="protein sequence ID" value="VEU39016.1"/>
    <property type="molecule type" value="Genomic_DNA"/>
</dbReference>
<dbReference type="Proteomes" id="UP000291116">
    <property type="component" value="Unassembled WGS sequence"/>
</dbReference>
<feature type="compositionally biased region" description="Low complexity" evidence="1">
    <location>
        <begin position="281"/>
        <end position="295"/>
    </location>
</feature>
<gene>
    <name evidence="2" type="ORF">PSNMU_V1.4_AUG-EV-PASAV3_0058510</name>
</gene>
<feature type="compositionally biased region" description="Basic and acidic residues" evidence="1">
    <location>
        <begin position="534"/>
        <end position="546"/>
    </location>
</feature>
<accession>A0A448ZAH9</accession>
<proteinExistence type="predicted"/>
<evidence type="ECO:0000313" key="3">
    <source>
        <dbReference type="Proteomes" id="UP000291116"/>
    </source>
</evidence>
<feature type="compositionally biased region" description="Pro residues" evidence="1">
    <location>
        <begin position="445"/>
        <end position="455"/>
    </location>
</feature>
<feature type="compositionally biased region" description="Low complexity" evidence="1">
    <location>
        <begin position="604"/>
        <end position="658"/>
    </location>
</feature>
<protein>
    <submittedName>
        <fullName evidence="2">Uncharacterized protein</fullName>
    </submittedName>
</protein>
<organism evidence="2 3">
    <name type="scientific">Pseudo-nitzschia multistriata</name>
    <dbReference type="NCBI Taxonomy" id="183589"/>
    <lineage>
        <taxon>Eukaryota</taxon>
        <taxon>Sar</taxon>
        <taxon>Stramenopiles</taxon>
        <taxon>Ochrophyta</taxon>
        <taxon>Bacillariophyta</taxon>
        <taxon>Bacillariophyceae</taxon>
        <taxon>Bacillariophycidae</taxon>
        <taxon>Bacillariales</taxon>
        <taxon>Bacillariaceae</taxon>
        <taxon>Pseudo-nitzschia</taxon>
    </lineage>
</organism>
<feature type="compositionally biased region" description="Polar residues" evidence="1">
    <location>
        <begin position="326"/>
        <end position="336"/>
    </location>
</feature>